<keyword evidence="2" id="KW-1185">Reference proteome</keyword>
<dbReference type="Proteomes" id="UP001498398">
    <property type="component" value="Unassembled WGS sequence"/>
</dbReference>
<dbReference type="EMBL" id="JBANRG010000010">
    <property type="protein sequence ID" value="KAK7462969.1"/>
    <property type="molecule type" value="Genomic_DNA"/>
</dbReference>
<reference evidence="1 2" key="1">
    <citation type="submission" date="2024-01" db="EMBL/GenBank/DDBJ databases">
        <title>A draft genome for the cacao thread blight pathogen Marasmiellus scandens.</title>
        <authorList>
            <person name="Baruah I.K."/>
            <person name="Leung J."/>
            <person name="Bukari Y."/>
            <person name="Amoako-Attah I."/>
            <person name="Meinhardt L.W."/>
            <person name="Bailey B.A."/>
            <person name="Cohen S.P."/>
        </authorList>
    </citation>
    <scope>NUCLEOTIDE SEQUENCE [LARGE SCALE GENOMIC DNA]</scope>
    <source>
        <strain evidence="1 2">GH-19</strain>
    </source>
</reference>
<dbReference type="SUPFAM" id="SSF52047">
    <property type="entry name" value="RNI-like"/>
    <property type="match status" value="1"/>
</dbReference>
<accession>A0ABR1JK65</accession>
<protein>
    <recommendedName>
        <fullName evidence="3">F-box domain-containing protein</fullName>
    </recommendedName>
</protein>
<evidence type="ECO:0000313" key="1">
    <source>
        <dbReference type="EMBL" id="KAK7462969.1"/>
    </source>
</evidence>
<proteinExistence type="predicted"/>
<gene>
    <name evidence="1" type="ORF">VKT23_007550</name>
</gene>
<evidence type="ECO:0008006" key="3">
    <source>
        <dbReference type="Google" id="ProtNLM"/>
    </source>
</evidence>
<comment type="caution">
    <text evidence="1">The sequence shown here is derived from an EMBL/GenBank/DDBJ whole genome shotgun (WGS) entry which is preliminary data.</text>
</comment>
<organism evidence="1 2">
    <name type="scientific">Marasmiellus scandens</name>
    <dbReference type="NCBI Taxonomy" id="2682957"/>
    <lineage>
        <taxon>Eukaryota</taxon>
        <taxon>Fungi</taxon>
        <taxon>Dikarya</taxon>
        <taxon>Basidiomycota</taxon>
        <taxon>Agaricomycotina</taxon>
        <taxon>Agaricomycetes</taxon>
        <taxon>Agaricomycetidae</taxon>
        <taxon>Agaricales</taxon>
        <taxon>Marasmiineae</taxon>
        <taxon>Omphalotaceae</taxon>
        <taxon>Marasmiellus</taxon>
    </lineage>
</organism>
<dbReference type="InterPro" id="IPR032675">
    <property type="entry name" value="LRR_dom_sf"/>
</dbReference>
<sequence>MCQVLRHSRINDIPVELLQMVLLEVIPYVNCFPSPPFCHDSPASLLGVCRRWRDVIIETPKLWTRLLIRIPNTQYSKLLSQDNIRTWVERSKTHPLKLIIYSPQFSSQLQTGTHHLMEYAGQKLENIFFFYQADDGSGDFYSSLTRAGELPLLKEASIFVKGPHASEWWSCLVQKSPNLRSLTWGAFPGYLEWYGLSQIKRLEILWPISAAQGLYILACLTDLVELDIRIYNDARFISYNPDLPSSIRNHLSHNLKILRLYPISNSEDIAAFVNLLTLPLLTTLEIAMTVENYAMTWPQAKILSFLSRSSCSLTRLDLFRLDITEEQAIDLLQHGSIRLTLLDLVISRLEGDRNLTIVGDELLKLLTVPKEPLGDTEPVLPRLNTAVFAYTMDDATDGILSDMVKSRYPARCGTAPLEYLFILKHDIMQDSSRDGRYLRTASEDGLNAVVGEDCNWYSVDEKMSSNIKRILEDILG</sequence>
<name>A0ABR1JK65_9AGAR</name>
<evidence type="ECO:0000313" key="2">
    <source>
        <dbReference type="Proteomes" id="UP001498398"/>
    </source>
</evidence>
<dbReference type="Gene3D" id="3.80.10.10">
    <property type="entry name" value="Ribonuclease Inhibitor"/>
    <property type="match status" value="1"/>
</dbReference>